<evidence type="ECO:0000256" key="2">
    <source>
        <dbReference type="PROSITE-ProRule" id="PRU00497"/>
    </source>
</evidence>
<dbReference type="PANTHER" id="PTHR12236:SF86">
    <property type="entry name" value="CCP84AC-RELATED"/>
    <property type="match status" value="1"/>
</dbReference>
<keyword evidence="3" id="KW-0812">Transmembrane</keyword>
<accession>A0A6J2XJ87</accession>
<evidence type="ECO:0000256" key="3">
    <source>
        <dbReference type="SAM" id="Phobius"/>
    </source>
</evidence>
<evidence type="ECO:0000256" key="1">
    <source>
        <dbReference type="ARBA" id="ARBA00022460"/>
    </source>
</evidence>
<gene>
    <name evidence="5" type="primary">LOC115879054</name>
</gene>
<dbReference type="InParanoid" id="A0A6J2XJ87"/>
<dbReference type="Pfam" id="PF00379">
    <property type="entry name" value="Chitin_bind_4"/>
    <property type="match status" value="1"/>
</dbReference>
<dbReference type="GO" id="GO:0005615">
    <property type="term" value="C:extracellular space"/>
    <property type="evidence" value="ECO:0007669"/>
    <property type="project" value="TreeGrafter"/>
</dbReference>
<dbReference type="KEGG" id="soy:115879054"/>
<sequence length="161" mass="18714">MNAARRRLRCLQSRRVTSASDDTFTIIMCFSTLVPYMFLFVGILEFGGYSQCSPVNKGYYSFQYAIDMDDILSQHSEEGRDSFTKGSYSFLQPDGLIRTVQYQVDGQMGFKAIVKYSKIRNNLRGPLRFPRDFLHPLYFFKPLSFVPLNVLKSSKFKNQRH</sequence>
<proteinExistence type="predicted"/>
<dbReference type="GO" id="GO:0031012">
    <property type="term" value="C:extracellular matrix"/>
    <property type="evidence" value="ECO:0007669"/>
    <property type="project" value="TreeGrafter"/>
</dbReference>
<name>A0A6J2XJ87_SITOR</name>
<keyword evidence="4" id="KW-1185">Reference proteome</keyword>
<keyword evidence="3" id="KW-1133">Transmembrane helix</keyword>
<reference evidence="5" key="1">
    <citation type="submission" date="2025-08" db="UniProtKB">
        <authorList>
            <consortium name="RefSeq"/>
        </authorList>
    </citation>
    <scope>IDENTIFICATION</scope>
    <source>
        <tissue evidence="5">Gonads</tissue>
    </source>
</reference>
<dbReference type="AlphaFoldDB" id="A0A6J2XJ87"/>
<dbReference type="OrthoDB" id="6510765at2759"/>
<protein>
    <submittedName>
        <fullName evidence="5">Uncharacterized protein LOC115879054</fullName>
    </submittedName>
</protein>
<dbReference type="PANTHER" id="PTHR12236">
    <property type="entry name" value="STRUCTURAL CONTITUENT OF CUTICLE"/>
    <property type="match status" value="1"/>
</dbReference>
<organism evidence="4 5">
    <name type="scientific">Sitophilus oryzae</name>
    <name type="common">Rice weevil</name>
    <name type="synonym">Curculio oryzae</name>
    <dbReference type="NCBI Taxonomy" id="7048"/>
    <lineage>
        <taxon>Eukaryota</taxon>
        <taxon>Metazoa</taxon>
        <taxon>Ecdysozoa</taxon>
        <taxon>Arthropoda</taxon>
        <taxon>Hexapoda</taxon>
        <taxon>Insecta</taxon>
        <taxon>Pterygota</taxon>
        <taxon>Neoptera</taxon>
        <taxon>Endopterygota</taxon>
        <taxon>Coleoptera</taxon>
        <taxon>Polyphaga</taxon>
        <taxon>Cucujiformia</taxon>
        <taxon>Curculionidae</taxon>
        <taxon>Dryophthorinae</taxon>
        <taxon>Sitophilus</taxon>
    </lineage>
</organism>
<evidence type="ECO:0000313" key="4">
    <source>
        <dbReference type="Proteomes" id="UP000504635"/>
    </source>
</evidence>
<keyword evidence="1 2" id="KW-0193">Cuticle</keyword>
<dbReference type="GeneID" id="115879054"/>
<keyword evidence="3" id="KW-0472">Membrane</keyword>
<dbReference type="InterPro" id="IPR051217">
    <property type="entry name" value="Insect_Cuticle_Struc_Prot"/>
</dbReference>
<dbReference type="GO" id="GO:0042302">
    <property type="term" value="F:structural constituent of cuticle"/>
    <property type="evidence" value="ECO:0007669"/>
    <property type="project" value="UniProtKB-UniRule"/>
</dbReference>
<dbReference type="PROSITE" id="PS51155">
    <property type="entry name" value="CHIT_BIND_RR_2"/>
    <property type="match status" value="1"/>
</dbReference>
<dbReference type="RefSeq" id="XP_030751548.1">
    <property type="nucleotide sequence ID" value="XM_030895688.1"/>
</dbReference>
<dbReference type="Proteomes" id="UP000504635">
    <property type="component" value="Unplaced"/>
</dbReference>
<dbReference type="FunCoup" id="A0A6J2XJ87">
    <property type="interactions" value="7"/>
</dbReference>
<feature type="transmembrane region" description="Helical" evidence="3">
    <location>
        <begin position="24"/>
        <end position="44"/>
    </location>
</feature>
<dbReference type="InterPro" id="IPR000618">
    <property type="entry name" value="Insect_cuticle"/>
</dbReference>
<evidence type="ECO:0000313" key="5">
    <source>
        <dbReference type="RefSeq" id="XP_030751548.1"/>
    </source>
</evidence>